<evidence type="ECO:0000256" key="3">
    <source>
        <dbReference type="ARBA" id="ARBA00022438"/>
    </source>
</evidence>
<feature type="domain" description="ERAP1-like C-terminal" evidence="11">
    <location>
        <begin position="521"/>
        <end position="836"/>
    </location>
</feature>
<dbReference type="Gene3D" id="2.60.40.1730">
    <property type="entry name" value="tricorn interacting facor f3 domain"/>
    <property type="match status" value="1"/>
</dbReference>
<evidence type="ECO:0000256" key="2">
    <source>
        <dbReference type="ARBA" id="ARBA00010136"/>
    </source>
</evidence>
<dbReference type="PANTHER" id="PTHR11533">
    <property type="entry name" value="PROTEASE M1 ZINC METALLOPROTEASE"/>
    <property type="match status" value="1"/>
</dbReference>
<comment type="caution">
    <text evidence="13">The sequence shown here is derived from an EMBL/GenBank/DDBJ whole genome shotgun (WGS) entry which is preliminary data.</text>
</comment>
<dbReference type="InterPro" id="IPR050344">
    <property type="entry name" value="Peptidase_M1_aminopeptidases"/>
</dbReference>
<dbReference type="SUPFAM" id="SSF63737">
    <property type="entry name" value="Leukotriene A4 hydrolase N-terminal domain"/>
    <property type="match status" value="1"/>
</dbReference>
<comment type="catalytic activity">
    <reaction evidence="1">
        <text>Release of an N-terminal amino acid, Xaa-|-Yaa- from a peptide, amide or arylamide. Xaa is preferably Ala, but may be most amino acids including Pro (slow action). When a terminal hydrophobic residue is followed by a prolyl residue, the two may be released as an intact Xaa-Pro dipeptide.</text>
        <dbReference type="EC" id="3.4.11.2"/>
    </reaction>
</comment>
<evidence type="ECO:0000259" key="11">
    <source>
        <dbReference type="Pfam" id="PF11838"/>
    </source>
</evidence>
<dbReference type="EMBL" id="JARESE010000010">
    <property type="protein sequence ID" value="MDE8650774.1"/>
    <property type="molecule type" value="Genomic_DNA"/>
</dbReference>
<dbReference type="InterPro" id="IPR014782">
    <property type="entry name" value="Peptidase_M1_dom"/>
</dbReference>
<sequence>MGERAPPAALAGRLGDEVRPVAYRLDLTVDPSRERFGGQVEIDVTLAGPRHEIDLHGRDLDVRRAEARIGGRIVAGRWRQRDPTGGATLTFPEDLPAGPVTLVFDYDAAFAQSPAGMFHLQVDGAWYSWTQFQSIDARAAFPSFDQPGFKTPFSITLHTPPGLMAVSNAPEISTTARDGGEVHRFAETPPLPTYLVAMMVGPFVSLAGEVPPTVQRARPLPLRIITTRQNAGKMAFALEGSKLIVRLLEDYFDGPFPFPKLDQVTTPILPGAMENPGADLYRDDLLIMDENAPVAQQREFGRIVAHELAHQWFGDLVTPEWWDDLWLNESFANTMGYFIGDAWRPALNIRSGVLVEGFEAMNTDALVAGRPIRQPIRSNDRIDSAFDSITYGKGGHVIAMISVYLGRDTFRDGVRRYIAAHRYGTATSADFFDALAEAANDPRIVTAMRSFVEQQGVPLLVFRRDGDRFTVSQLRYAPFSEVAPDTRWSIPMCVRRDRNRLCKLITERTEHFELKGDGPLVPNVWGTGYYRFELADRHWQALIRHANRLSGGEALALVDSLNASVLAGRGNVSELARLARKLVRHPDSYAADAADRAMSDLVRMGIVDAEGRRGWRDFRQRTYLKLLGEYGFDPRAGAYAHEPAERTQRRVQIVSALLGTAGAGHLRRQLRDATEAYLAGDHAALDPSWLAHALDLHLYFGNDKTARALVEQALSSEDPVFRPEALGAAARTGNKAIAAWLLDLDDPRLRPSERSDILDGVMARSSTRDEGYEWIVRHADSLLSGSGGLFFATRLPRAVGHFCSVARADRIASDLRPKLAATPGAVELERSIERVRNCGVLDKTLGMEISRGFAKLR</sequence>
<evidence type="ECO:0000313" key="14">
    <source>
        <dbReference type="Proteomes" id="UP001216253"/>
    </source>
</evidence>
<feature type="domain" description="Aminopeptidase N-like N-terminal" evidence="12">
    <location>
        <begin position="20"/>
        <end position="195"/>
    </location>
</feature>
<dbReference type="Pfam" id="PF01433">
    <property type="entry name" value="Peptidase_M1"/>
    <property type="match status" value="1"/>
</dbReference>
<dbReference type="InterPro" id="IPR042097">
    <property type="entry name" value="Aminopeptidase_N-like_N_sf"/>
</dbReference>
<dbReference type="CDD" id="cd09601">
    <property type="entry name" value="M1_APN-Q_like"/>
    <property type="match status" value="1"/>
</dbReference>
<dbReference type="InterPro" id="IPR045357">
    <property type="entry name" value="Aminopeptidase_N-like_N"/>
</dbReference>
<evidence type="ECO:0000256" key="4">
    <source>
        <dbReference type="ARBA" id="ARBA00022670"/>
    </source>
</evidence>
<evidence type="ECO:0000256" key="8">
    <source>
        <dbReference type="ARBA" id="ARBA00023049"/>
    </source>
</evidence>
<comment type="similarity">
    <text evidence="2 9">Belongs to the peptidase M1 family.</text>
</comment>
<dbReference type="SUPFAM" id="SSF55486">
    <property type="entry name" value="Metalloproteases ('zincins'), catalytic domain"/>
    <property type="match status" value="1"/>
</dbReference>
<evidence type="ECO:0000313" key="13">
    <source>
        <dbReference type="EMBL" id="MDE8650774.1"/>
    </source>
</evidence>
<dbReference type="PRINTS" id="PR00756">
    <property type="entry name" value="ALADIPTASE"/>
</dbReference>
<reference evidence="13 14" key="1">
    <citation type="submission" date="2023-03" db="EMBL/GenBank/DDBJ databases">
        <title>NovoSphingobium album sp. nov. isolated from polycyclic aromatic hydrocarbons- and heavy-metal polluted soil.</title>
        <authorList>
            <person name="Liu Z."/>
            <person name="Wang K."/>
        </authorList>
    </citation>
    <scope>NUCLEOTIDE SEQUENCE [LARGE SCALE GENOMIC DNA]</scope>
    <source>
        <strain evidence="13 14">H3SJ31-1</strain>
    </source>
</reference>
<dbReference type="PANTHER" id="PTHR11533:SF174">
    <property type="entry name" value="PUROMYCIN-SENSITIVE AMINOPEPTIDASE-RELATED"/>
    <property type="match status" value="1"/>
</dbReference>
<gene>
    <name evidence="13" type="ORF">PYV00_03445</name>
</gene>
<keyword evidence="7 9" id="KW-0862">Zinc</keyword>
<accession>A0ABT5WLL4</accession>
<keyword evidence="3 9" id="KW-0031">Aminopeptidase</keyword>
<dbReference type="Gene3D" id="1.25.50.20">
    <property type="match status" value="1"/>
</dbReference>
<evidence type="ECO:0000259" key="12">
    <source>
        <dbReference type="Pfam" id="PF17900"/>
    </source>
</evidence>
<dbReference type="Pfam" id="PF17900">
    <property type="entry name" value="Peptidase_M1_N"/>
    <property type="match status" value="1"/>
</dbReference>
<evidence type="ECO:0000259" key="10">
    <source>
        <dbReference type="Pfam" id="PF01433"/>
    </source>
</evidence>
<dbReference type="InterPro" id="IPR024571">
    <property type="entry name" value="ERAP1-like_C_dom"/>
</dbReference>
<evidence type="ECO:0000256" key="1">
    <source>
        <dbReference type="ARBA" id="ARBA00000098"/>
    </source>
</evidence>
<dbReference type="InterPro" id="IPR034016">
    <property type="entry name" value="M1_APN-typ"/>
</dbReference>
<proteinExistence type="inferred from homology"/>
<evidence type="ECO:0000256" key="9">
    <source>
        <dbReference type="RuleBase" id="RU364040"/>
    </source>
</evidence>
<evidence type="ECO:0000256" key="5">
    <source>
        <dbReference type="ARBA" id="ARBA00022723"/>
    </source>
</evidence>
<dbReference type="Pfam" id="PF11838">
    <property type="entry name" value="ERAP1_C"/>
    <property type="match status" value="1"/>
</dbReference>
<keyword evidence="4 9" id="KW-0645">Protease</keyword>
<evidence type="ECO:0000256" key="7">
    <source>
        <dbReference type="ARBA" id="ARBA00022833"/>
    </source>
</evidence>
<feature type="domain" description="Peptidase M1 membrane alanine aminopeptidase" evidence="10">
    <location>
        <begin position="236"/>
        <end position="443"/>
    </location>
</feature>
<comment type="cofactor">
    <cofactor evidence="9">
        <name>Zn(2+)</name>
        <dbReference type="ChEBI" id="CHEBI:29105"/>
    </cofactor>
    <text evidence="9">Binds 1 zinc ion per subunit.</text>
</comment>
<keyword evidence="14" id="KW-1185">Reference proteome</keyword>
<dbReference type="EC" id="3.4.11.-" evidence="9"/>
<keyword evidence="8 9" id="KW-0482">Metalloprotease</keyword>
<protein>
    <recommendedName>
        <fullName evidence="9">Aminopeptidase</fullName>
        <ecNumber evidence="9">3.4.11.-</ecNumber>
    </recommendedName>
</protein>
<name>A0ABT5WLL4_9SPHN</name>
<keyword evidence="5 9" id="KW-0479">Metal-binding</keyword>
<dbReference type="Gene3D" id="1.10.390.10">
    <property type="entry name" value="Neutral Protease Domain 2"/>
    <property type="match status" value="1"/>
</dbReference>
<dbReference type="InterPro" id="IPR027268">
    <property type="entry name" value="Peptidase_M4/M1_CTD_sf"/>
</dbReference>
<keyword evidence="6 9" id="KW-0378">Hydrolase</keyword>
<organism evidence="13 14">
    <name type="scientific">Novosphingobium album</name>
    <name type="common">ex Liu et al. 2023</name>
    <dbReference type="NCBI Taxonomy" id="3031130"/>
    <lineage>
        <taxon>Bacteria</taxon>
        <taxon>Pseudomonadati</taxon>
        <taxon>Pseudomonadota</taxon>
        <taxon>Alphaproteobacteria</taxon>
        <taxon>Sphingomonadales</taxon>
        <taxon>Sphingomonadaceae</taxon>
        <taxon>Novosphingobium</taxon>
    </lineage>
</organism>
<evidence type="ECO:0000256" key="6">
    <source>
        <dbReference type="ARBA" id="ARBA00022801"/>
    </source>
</evidence>
<dbReference type="InterPro" id="IPR001930">
    <property type="entry name" value="Peptidase_M1"/>
</dbReference>
<dbReference type="Proteomes" id="UP001216253">
    <property type="component" value="Unassembled WGS sequence"/>
</dbReference>